<proteinExistence type="predicted"/>
<dbReference type="Pfam" id="PF11738">
    <property type="entry name" value="DUF3298"/>
    <property type="match status" value="1"/>
</dbReference>
<dbReference type="InterPro" id="IPR035897">
    <property type="entry name" value="Toll_tir_struct_dom_sf"/>
</dbReference>
<dbReference type="PROSITE" id="PS50104">
    <property type="entry name" value="TIR"/>
    <property type="match status" value="1"/>
</dbReference>
<dbReference type="AlphaFoldDB" id="A0AAU7RQX8"/>
<dbReference type="Pfam" id="PF13676">
    <property type="entry name" value="TIR_2"/>
    <property type="match status" value="1"/>
</dbReference>
<dbReference type="RefSeq" id="WP_349956949.1">
    <property type="nucleotide sequence ID" value="NZ_CP157960.1"/>
</dbReference>
<dbReference type="InterPro" id="IPR037126">
    <property type="entry name" value="PdaC/RsiV-like_sf"/>
</dbReference>
<sequence>MRPDEQLVFVSYTAADRERVSPIADWLVGAGIDVWMDFKRLKAGQNWDYEIRRALDQATVIVVFLSDKSVTKRGYVQREIKLALEKAEEKLIDDIYLIPVLLDDEVSVPREIRSVQFIRLSDESFQESLLDAIKHQLERVGVAIETAQNNSAVKWSFYTHHEFRDGIPGFDATYRMPRLSSETYPFVSQAGDLIRGDMFADLMEMRFLTLIPEVNHFNFGQDRYRRLNSVYANPQLPKMQGRVLSLVYQMHSYSAGAAHPNTHFQTYCFLCDPLCRIERLQKIFENPDNVFPILQADARSQLLARRREDEDVPAFEEEWVKTGTADWDCFRAFSFDEKGLEFHLAPYQVAAYAYGPQLLHIGYEKIVDHMSPIFKSALDIEYFPRVAT</sequence>
<reference evidence="2" key="1">
    <citation type="submission" date="2024-06" db="EMBL/GenBank/DDBJ databases">
        <authorList>
            <person name="Li T."/>
            <person name="Gao R."/>
        </authorList>
    </citation>
    <scope>NUCLEOTIDE SEQUENCE</scope>
    <source>
        <strain evidence="2">ZPR3</strain>
    </source>
</reference>
<name>A0AAU7RQX8_9HYPH</name>
<dbReference type="Gene3D" id="3.40.50.10140">
    <property type="entry name" value="Toll/interleukin-1 receptor homology (TIR) domain"/>
    <property type="match status" value="1"/>
</dbReference>
<dbReference type="InterPro" id="IPR000157">
    <property type="entry name" value="TIR_dom"/>
</dbReference>
<dbReference type="InterPro" id="IPR021729">
    <property type="entry name" value="DUF3298"/>
</dbReference>
<evidence type="ECO:0000313" key="2">
    <source>
        <dbReference type="EMBL" id="XBT92562.1"/>
    </source>
</evidence>
<dbReference type="SUPFAM" id="SSF52200">
    <property type="entry name" value="Toll/Interleukin receptor TIR domain"/>
    <property type="match status" value="1"/>
</dbReference>
<feature type="domain" description="TIR" evidence="1">
    <location>
        <begin position="4"/>
        <end position="137"/>
    </location>
</feature>
<protein>
    <submittedName>
        <fullName evidence="2">TIR domain-containing protein</fullName>
    </submittedName>
</protein>
<gene>
    <name evidence="2" type="ORF">ABM479_17650</name>
</gene>
<organism evidence="2">
    <name type="scientific">Rhizobium sp. ZPR3</name>
    <dbReference type="NCBI Taxonomy" id="3158967"/>
    <lineage>
        <taxon>Bacteria</taxon>
        <taxon>Pseudomonadati</taxon>
        <taxon>Pseudomonadota</taxon>
        <taxon>Alphaproteobacteria</taxon>
        <taxon>Hyphomicrobiales</taxon>
        <taxon>Rhizobiaceae</taxon>
        <taxon>Rhizobium/Agrobacterium group</taxon>
        <taxon>Rhizobium</taxon>
    </lineage>
</organism>
<dbReference type="EMBL" id="CP157960">
    <property type="protein sequence ID" value="XBT92562.1"/>
    <property type="molecule type" value="Genomic_DNA"/>
</dbReference>
<evidence type="ECO:0000259" key="1">
    <source>
        <dbReference type="PROSITE" id="PS50104"/>
    </source>
</evidence>
<dbReference type="SMART" id="SM00255">
    <property type="entry name" value="TIR"/>
    <property type="match status" value="1"/>
</dbReference>
<accession>A0AAU7RQX8</accession>
<dbReference type="GO" id="GO:0007165">
    <property type="term" value="P:signal transduction"/>
    <property type="evidence" value="ECO:0007669"/>
    <property type="project" value="InterPro"/>
</dbReference>
<dbReference type="Gene3D" id="3.90.640.20">
    <property type="entry name" value="Heat-shock cognate protein, ATPase"/>
    <property type="match status" value="1"/>
</dbReference>